<gene>
    <name evidence="3" type="ORF">OCBIM_22006070mg</name>
</gene>
<keyword evidence="1" id="KW-0233">DNA recombination</keyword>
<dbReference type="AlphaFoldDB" id="A0A0L8FW59"/>
<keyword evidence="1" id="KW-0547">Nucleotide-binding</keyword>
<proteinExistence type="inferred from homology"/>
<reference evidence="3" key="1">
    <citation type="submission" date="2015-07" db="EMBL/GenBank/DDBJ databases">
        <title>MeaNS - Measles Nucleotide Surveillance Program.</title>
        <authorList>
            <person name="Tran T."/>
            <person name="Druce J."/>
        </authorList>
    </citation>
    <scope>NUCLEOTIDE SEQUENCE</scope>
    <source>
        <strain evidence="3">UCB-OBI-ISO-001</strain>
        <tissue evidence="3">Gonad</tissue>
    </source>
</reference>
<dbReference type="InterPro" id="IPR027417">
    <property type="entry name" value="P-loop_NTPase"/>
</dbReference>
<comment type="similarity">
    <text evidence="1">Belongs to the helicase family.</text>
</comment>
<evidence type="ECO:0000313" key="3">
    <source>
        <dbReference type="EMBL" id="KOF68966.1"/>
    </source>
</evidence>
<feature type="non-terminal residue" evidence="3">
    <location>
        <position position="1"/>
    </location>
</feature>
<evidence type="ECO:0000259" key="2">
    <source>
        <dbReference type="Pfam" id="PF05970"/>
    </source>
</evidence>
<dbReference type="PANTHER" id="PTHR10492:SF57">
    <property type="entry name" value="ATP-DEPENDENT DNA HELICASE"/>
    <property type="match status" value="1"/>
</dbReference>
<keyword evidence="1" id="KW-0347">Helicase</keyword>
<sequence length="173" mass="18980">RLIANAVDEKGRGDVPNHSCFYMEAARGYGKTYMFNTINFYLRRNNCNVCIGACTGIASTILSGGKTIHSLFTLPVTVKEASVCNIEATSENTNHLRNLDLIILDEDSIIPSFALHAIDNALLGITGIAAVFGGKVILSGEDFRRVVPMFPRGTREEIIEVCIKNSPLWVNFI</sequence>
<protein>
    <recommendedName>
        <fullName evidence="1">ATP-dependent DNA helicase</fullName>
        <ecNumber evidence="1">5.6.2.3</ecNumber>
    </recommendedName>
</protein>
<dbReference type="GO" id="GO:0000723">
    <property type="term" value="P:telomere maintenance"/>
    <property type="evidence" value="ECO:0007669"/>
    <property type="project" value="InterPro"/>
</dbReference>
<feature type="domain" description="DNA helicase Pif1-like DEAD-box helicase" evidence="2">
    <location>
        <begin position="19"/>
        <end position="171"/>
    </location>
</feature>
<keyword evidence="1" id="KW-0378">Hydrolase</keyword>
<dbReference type="GO" id="GO:0043139">
    <property type="term" value="F:5'-3' DNA helicase activity"/>
    <property type="evidence" value="ECO:0007669"/>
    <property type="project" value="UniProtKB-EC"/>
</dbReference>
<dbReference type="GO" id="GO:0006281">
    <property type="term" value="P:DNA repair"/>
    <property type="evidence" value="ECO:0007669"/>
    <property type="project" value="UniProtKB-KW"/>
</dbReference>
<dbReference type="GO" id="GO:0016887">
    <property type="term" value="F:ATP hydrolysis activity"/>
    <property type="evidence" value="ECO:0007669"/>
    <property type="project" value="RHEA"/>
</dbReference>
<dbReference type="Gene3D" id="3.40.50.300">
    <property type="entry name" value="P-loop containing nucleotide triphosphate hydrolases"/>
    <property type="match status" value="1"/>
</dbReference>
<dbReference type="EMBL" id="KQ425805">
    <property type="protein sequence ID" value="KOF68966.1"/>
    <property type="molecule type" value="Genomic_DNA"/>
</dbReference>
<dbReference type="PANTHER" id="PTHR10492">
    <property type="match status" value="1"/>
</dbReference>
<dbReference type="InterPro" id="IPR010285">
    <property type="entry name" value="DNA_helicase_pif1-like_DEAD"/>
</dbReference>
<name>A0A0L8FW59_OCTBM</name>
<dbReference type="SUPFAM" id="SSF52540">
    <property type="entry name" value="P-loop containing nucleoside triphosphate hydrolases"/>
    <property type="match status" value="1"/>
</dbReference>
<dbReference type="Pfam" id="PF05970">
    <property type="entry name" value="PIF1"/>
    <property type="match status" value="1"/>
</dbReference>
<accession>A0A0L8FW59</accession>
<keyword evidence="1" id="KW-0227">DNA damage</keyword>
<dbReference type="OrthoDB" id="272985at2759"/>
<comment type="catalytic activity">
    <reaction evidence="1">
        <text>ATP + H2O = ADP + phosphate + H(+)</text>
        <dbReference type="Rhea" id="RHEA:13065"/>
        <dbReference type="ChEBI" id="CHEBI:15377"/>
        <dbReference type="ChEBI" id="CHEBI:15378"/>
        <dbReference type="ChEBI" id="CHEBI:30616"/>
        <dbReference type="ChEBI" id="CHEBI:43474"/>
        <dbReference type="ChEBI" id="CHEBI:456216"/>
        <dbReference type="EC" id="5.6.2.3"/>
    </reaction>
</comment>
<keyword evidence="1" id="KW-0234">DNA repair</keyword>
<comment type="cofactor">
    <cofactor evidence="1">
        <name>Mg(2+)</name>
        <dbReference type="ChEBI" id="CHEBI:18420"/>
    </cofactor>
</comment>
<organism evidence="3">
    <name type="scientific">Octopus bimaculoides</name>
    <name type="common">California two-spotted octopus</name>
    <dbReference type="NCBI Taxonomy" id="37653"/>
    <lineage>
        <taxon>Eukaryota</taxon>
        <taxon>Metazoa</taxon>
        <taxon>Spiralia</taxon>
        <taxon>Lophotrochozoa</taxon>
        <taxon>Mollusca</taxon>
        <taxon>Cephalopoda</taxon>
        <taxon>Coleoidea</taxon>
        <taxon>Octopodiformes</taxon>
        <taxon>Octopoda</taxon>
        <taxon>Incirrata</taxon>
        <taxon>Octopodidae</taxon>
        <taxon>Octopus</taxon>
    </lineage>
</organism>
<evidence type="ECO:0000256" key="1">
    <source>
        <dbReference type="RuleBase" id="RU363044"/>
    </source>
</evidence>
<dbReference type="EC" id="5.6.2.3" evidence="1"/>
<dbReference type="GO" id="GO:0005524">
    <property type="term" value="F:ATP binding"/>
    <property type="evidence" value="ECO:0007669"/>
    <property type="project" value="UniProtKB-KW"/>
</dbReference>
<keyword evidence="1" id="KW-0067">ATP-binding</keyword>
<dbReference type="GO" id="GO:0006310">
    <property type="term" value="P:DNA recombination"/>
    <property type="evidence" value="ECO:0007669"/>
    <property type="project" value="UniProtKB-KW"/>
</dbReference>